<feature type="region of interest" description="Disordered" evidence="9">
    <location>
        <begin position="1"/>
        <end position="39"/>
    </location>
</feature>
<evidence type="ECO:0000256" key="8">
    <source>
        <dbReference type="ARBA" id="ARBA00023136"/>
    </source>
</evidence>
<dbReference type="Pfam" id="PF01061">
    <property type="entry name" value="ABC2_membrane"/>
    <property type="match status" value="2"/>
</dbReference>
<dbReference type="STRING" id="1849047.A0A3D8Q6P2"/>
<dbReference type="Pfam" id="PF06422">
    <property type="entry name" value="PDR_CDR"/>
    <property type="match status" value="1"/>
</dbReference>
<feature type="transmembrane region" description="Helical" evidence="10">
    <location>
        <begin position="1136"/>
        <end position="1157"/>
    </location>
</feature>
<accession>A0A3D8Q6P2</accession>
<dbReference type="PROSITE" id="PS50893">
    <property type="entry name" value="ABC_TRANSPORTER_2"/>
    <property type="match status" value="2"/>
</dbReference>
<keyword evidence="4 10" id="KW-0812">Transmembrane</keyword>
<sequence length="1405" mass="156491">MADTPATTATYDGSLSGDSKTSIDGSRTPDEKTEIQEQQKEEWSYQQWLRNRHEHEKSKQRLALTWNHLEVIGIDSKAAWMDDVFSYINPVEYIRRWSRASSSMTILHDFSGQVKPGEMLLVLGRPGSGCTSFLRSVANKRGEFLSVNGEVFYGSMDHVEAQRYRGTILYNSEEDIHSPTMTVAQTLGTVVGTRVTRRHREVGETREYIDEALSVVPKALGISHTRDTLVGNEFVRGVSGGERKRVSLGEVMAAQGAIMCWDNATRGLDASTALEFNQTLRHLADESKATILTTLYQAGNGIFNVYDKVLVLDEGYRTYYGPRALARKYFEDLGFMCPPGANIADFLTSVTVPTERKIKPGFERSVPTTAQQLSELYLQSPISKMMESEVLPISAFAEDTAMVKKTYRDEQPKHSTPLQSSYKVGLYHQTIACVIRQFQIYMGDIQSLIMQQVSAFIFSLIAGSLYYNLPQTSAGTFTRSGALYFPIVIFNITAMSEVVACFMGRPILARHRDFSLYRPTAYVIARMITDIPLTLLQSTIFCLIYYFMCGFQVSAGKFFTFWLFCSIGGLVMTQMYRFIGSAFASFDNAAKLSGFWTTVFNVYGGYFIPFQTMHPWFKWLFWLSPAAYEYEGLMVNEFGGLVLECVGQQLVPNGPDYTNTTNRACTMAGATADGSQILGEDYLYQSFDYHVSHLWRNFGILVAWWFFYAVVTALALERSHDNSAKSSLLYKRGGASKNLVGKGSDEEKGSSAAPGASADSDSMTDLKIARNEATFTWENLQYTVDVPGGQRKLLDGVTGWVKPGTLGALMGSSGAGKTTLLDVLAQRKDAGVIEGLIQVDGRPLPVSFQRSAGYCEQMDVHENTATVREALILSARLRQSSETPDAEKIAYVDSIINLLELEEIEDAIIGSPGAGLTVEQRKRLTIGVELAAKPSILLFLDEPTSGLDGQSAYNVVRFLRRLTAAGQAVLCTIHQPSASLFEAFDSLLLLAKGGKMVYFGETGTDSKILLDYFSRNGAPCPPEANPAEHIIDVVSGASGGGRDWNSVWNASPERERSLQELARLKQDALSKPSTVGDDGRDFATPLWTQLRLVTHRQQIALWRNPDYVWNKVFLHVSTGLFCGFTFWMLGNRVQDLQLRVLAVFNFLFVALGAIAQLQPLFIHNRNIFEAREKKAKMYSWLAFVTAQLVAEIPYLIACGFLYFATWYFTNGLPAVASTSGQVFLIMILYEFLYTAIGQAIAAISPNESFAALVNPVILGACFISFSGVLVPYDQIVVFWRYWMYYLDPFNYLIGGLATQLLFDVKVTCSKSELTSFAPPSGQTCGEYMAEFFETGYGYLVNNASTAMCEYCEYSSGTEYARTLNLKERYYGWRDTGIVALFCVSTYGLVFLMMKLRSKKSKTAQE</sequence>
<evidence type="ECO:0000256" key="10">
    <source>
        <dbReference type="SAM" id="Phobius"/>
    </source>
</evidence>
<dbReference type="SUPFAM" id="SSF52540">
    <property type="entry name" value="P-loop containing nucleoside triphosphate hydrolases"/>
    <property type="match status" value="2"/>
</dbReference>
<feature type="transmembrane region" description="Helical" evidence="10">
    <location>
        <begin position="481"/>
        <end position="502"/>
    </location>
</feature>
<dbReference type="Pfam" id="PF19055">
    <property type="entry name" value="ABC2_membrane_7"/>
    <property type="match status" value="1"/>
</dbReference>
<dbReference type="InterPro" id="IPR013525">
    <property type="entry name" value="ABC2_TM"/>
</dbReference>
<feature type="transmembrane region" description="Helical" evidence="10">
    <location>
        <begin position="523"/>
        <end position="547"/>
    </location>
</feature>
<dbReference type="GO" id="GO:0140359">
    <property type="term" value="F:ABC-type transporter activity"/>
    <property type="evidence" value="ECO:0007669"/>
    <property type="project" value="InterPro"/>
</dbReference>
<comment type="subcellular location">
    <subcellularLocation>
        <location evidence="1">Membrane</location>
        <topology evidence="1">Multi-pass membrane protein</topology>
    </subcellularLocation>
</comment>
<dbReference type="FunFam" id="3.40.50.300:FF:000054">
    <property type="entry name" value="ABC multidrug transporter atrF"/>
    <property type="match status" value="1"/>
</dbReference>
<feature type="compositionally biased region" description="Polar residues" evidence="9">
    <location>
        <begin position="1"/>
        <end position="25"/>
    </location>
</feature>
<dbReference type="InterPro" id="IPR034001">
    <property type="entry name" value="ABCG_PDR_1"/>
</dbReference>
<dbReference type="PANTHER" id="PTHR19241">
    <property type="entry name" value="ATP-BINDING CASSETTE TRANSPORTER"/>
    <property type="match status" value="1"/>
</dbReference>
<dbReference type="GO" id="GO:0016887">
    <property type="term" value="F:ATP hydrolysis activity"/>
    <property type="evidence" value="ECO:0007669"/>
    <property type="project" value="InterPro"/>
</dbReference>
<evidence type="ECO:0000256" key="4">
    <source>
        <dbReference type="ARBA" id="ARBA00022692"/>
    </source>
</evidence>
<feature type="transmembrane region" description="Helical" evidence="10">
    <location>
        <begin position="592"/>
        <end position="610"/>
    </location>
</feature>
<evidence type="ECO:0000256" key="1">
    <source>
        <dbReference type="ARBA" id="ARBA00004141"/>
    </source>
</evidence>
<feature type="transmembrane region" description="Helical" evidence="10">
    <location>
        <begin position="1223"/>
        <end position="1244"/>
    </location>
</feature>
<dbReference type="InterPro" id="IPR003439">
    <property type="entry name" value="ABC_transporter-like_ATP-bd"/>
</dbReference>
<evidence type="ECO:0000256" key="9">
    <source>
        <dbReference type="SAM" id="MobiDB-lite"/>
    </source>
</evidence>
<dbReference type="InterPro" id="IPR034003">
    <property type="entry name" value="ABCG_PDR_2"/>
</dbReference>
<name>A0A3D8Q6P2_9HELO</name>
<feature type="compositionally biased region" description="Basic and acidic residues" evidence="9">
    <location>
        <begin position="27"/>
        <end position="39"/>
    </location>
</feature>
<feature type="transmembrane region" description="Helical" evidence="10">
    <location>
        <begin position="1178"/>
        <end position="1203"/>
    </location>
</feature>
<dbReference type="OrthoDB" id="245989at2759"/>
<organism evidence="12 13">
    <name type="scientific">Coleophoma cylindrospora</name>
    <dbReference type="NCBI Taxonomy" id="1849047"/>
    <lineage>
        <taxon>Eukaryota</taxon>
        <taxon>Fungi</taxon>
        <taxon>Dikarya</taxon>
        <taxon>Ascomycota</taxon>
        <taxon>Pezizomycotina</taxon>
        <taxon>Leotiomycetes</taxon>
        <taxon>Helotiales</taxon>
        <taxon>Dermateaceae</taxon>
        <taxon>Coleophoma</taxon>
    </lineage>
</organism>
<dbReference type="GO" id="GO:0016020">
    <property type="term" value="C:membrane"/>
    <property type="evidence" value="ECO:0007669"/>
    <property type="project" value="UniProtKB-SubCell"/>
</dbReference>
<keyword evidence="13" id="KW-1185">Reference proteome</keyword>
<feature type="transmembrane region" description="Helical" evidence="10">
    <location>
        <begin position="1256"/>
        <end position="1282"/>
    </location>
</feature>
<proteinExistence type="inferred from homology"/>
<keyword evidence="5" id="KW-0547">Nucleotide-binding</keyword>
<evidence type="ECO:0000256" key="5">
    <source>
        <dbReference type="ARBA" id="ARBA00022741"/>
    </source>
</evidence>
<keyword evidence="6" id="KW-0067">ATP-binding</keyword>
<dbReference type="Pfam" id="PF00005">
    <property type="entry name" value="ABC_tran"/>
    <property type="match status" value="2"/>
</dbReference>
<evidence type="ECO:0000256" key="3">
    <source>
        <dbReference type="ARBA" id="ARBA00022448"/>
    </source>
</evidence>
<feature type="domain" description="ABC transporter" evidence="11">
    <location>
        <begin position="775"/>
        <end position="1017"/>
    </location>
</feature>
<dbReference type="EMBL" id="PDLM01000020">
    <property type="protein sequence ID" value="RDW57502.1"/>
    <property type="molecule type" value="Genomic_DNA"/>
</dbReference>
<keyword evidence="7 10" id="KW-1133">Transmembrane helix</keyword>
<keyword evidence="8 10" id="KW-0472">Membrane</keyword>
<feature type="transmembrane region" description="Helical" evidence="10">
    <location>
        <begin position="694"/>
        <end position="716"/>
    </location>
</feature>
<feature type="transmembrane region" description="Helical" evidence="10">
    <location>
        <begin position="1375"/>
        <end position="1393"/>
    </location>
</feature>
<dbReference type="Proteomes" id="UP000256645">
    <property type="component" value="Unassembled WGS sequence"/>
</dbReference>
<dbReference type="InterPro" id="IPR003593">
    <property type="entry name" value="AAA+_ATPase"/>
</dbReference>
<gene>
    <name evidence="12" type="ORF">BP6252_13762</name>
</gene>
<feature type="transmembrane region" description="Helical" evidence="10">
    <location>
        <begin position="1112"/>
        <end position="1130"/>
    </location>
</feature>
<dbReference type="CDD" id="cd03232">
    <property type="entry name" value="ABCG_PDR_domain2"/>
    <property type="match status" value="1"/>
</dbReference>
<dbReference type="SMART" id="SM00382">
    <property type="entry name" value="AAA"/>
    <property type="match status" value="2"/>
</dbReference>
<evidence type="ECO:0000256" key="6">
    <source>
        <dbReference type="ARBA" id="ARBA00022840"/>
    </source>
</evidence>
<feature type="transmembrane region" description="Helical" evidence="10">
    <location>
        <begin position="559"/>
        <end position="580"/>
    </location>
</feature>
<feature type="compositionally biased region" description="Low complexity" evidence="9">
    <location>
        <begin position="750"/>
        <end position="761"/>
    </location>
</feature>
<dbReference type="InterPro" id="IPR017871">
    <property type="entry name" value="ABC_transporter-like_CS"/>
</dbReference>
<dbReference type="InterPro" id="IPR027417">
    <property type="entry name" value="P-loop_NTPase"/>
</dbReference>
<dbReference type="InterPro" id="IPR043926">
    <property type="entry name" value="ABCG_dom"/>
</dbReference>
<protein>
    <recommendedName>
        <fullName evidence="11">ABC transporter domain-containing protein</fullName>
    </recommendedName>
</protein>
<evidence type="ECO:0000313" key="12">
    <source>
        <dbReference type="EMBL" id="RDW57502.1"/>
    </source>
</evidence>
<evidence type="ECO:0000256" key="2">
    <source>
        <dbReference type="ARBA" id="ARBA00006012"/>
    </source>
</evidence>
<evidence type="ECO:0000313" key="13">
    <source>
        <dbReference type="Proteomes" id="UP000256645"/>
    </source>
</evidence>
<comment type="caution">
    <text evidence="12">The sequence shown here is derived from an EMBL/GenBank/DDBJ whole genome shotgun (WGS) entry which is preliminary data.</text>
</comment>
<feature type="transmembrane region" description="Helical" evidence="10">
    <location>
        <begin position="448"/>
        <end position="469"/>
    </location>
</feature>
<reference evidence="12 13" key="1">
    <citation type="journal article" date="2018" name="IMA Fungus">
        <title>IMA Genome-F 9: Draft genome sequence of Annulohypoxylon stygium, Aspergillus mulundensis, Berkeleyomyces basicola (syn. Thielaviopsis basicola), Ceratocystis smalleyi, two Cercospora beticola strains, Coleophoma cylindrospora, Fusarium fracticaudum, Phialophora cf. hyalina, and Morchella septimelata.</title>
        <authorList>
            <person name="Wingfield B.D."/>
            <person name="Bills G.F."/>
            <person name="Dong Y."/>
            <person name="Huang W."/>
            <person name="Nel W.J."/>
            <person name="Swalarsk-Parry B.S."/>
            <person name="Vaghefi N."/>
            <person name="Wilken P.M."/>
            <person name="An Z."/>
            <person name="de Beer Z.W."/>
            <person name="De Vos L."/>
            <person name="Chen L."/>
            <person name="Duong T.A."/>
            <person name="Gao Y."/>
            <person name="Hammerbacher A."/>
            <person name="Kikkert J.R."/>
            <person name="Li Y."/>
            <person name="Li H."/>
            <person name="Li K."/>
            <person name="Li Q."/>
            <person name="Liu X."/>
            <person name="Ma X."/>
            <person name="Naidoo K."/>
            <person name="Pethybridge S.J."/>
            <person name="Sun J."/>
            <person name="Steenkamp E.T."/>
            <person name="van der Nest M.A."/>
            <person name="van Wyk S."/>
            <person name="Wingfield M.J."/>
            <person name="Xiong C."/>
            <person name="Yue Q."/>
            <person name="Zhang X."/>
        </authorList>
    </citation>
    <scope>NUCLEOTIDE SEQUENCE [LARGE SCALE GENOMIC DNA]</scope>
    <source>
        <strain evidence="12 13">BP6252</strain>
    </source>
</reference>
<dbReference type="GO" id="GO:0005524">
    <property type="term" value="F:ATP binding"/>
    <property type="evidence" value="ECO:0007669"/>
    <property type="project" value="UniProtKB-KW"/>
</dbReference>
<dbReference type="Gene3D" id="3.40.50.300">
    <property type="entry name" value="P-loop containing nucleotide triphosphate hydrolases"/>
    <property type="match status" value="2"/>
</dbReference>
<evidence type="ECO:0000259" key="11">
    <source>
        <dbReference type="PROSITE" id="PS50893"/>
    </source>
</evidence>
<evidence type="ECO:0000256" key="7">
    <source>
        <dbReference type="ARBA" id="ARBA00022989"/>
    </source>
</evidence>
<dbReference type="CDD" id="cd03233">
    <property type="entry name" value="ABCG_PDR_domain1"/>
    <property type="match status" value="1"/>
</dbReference>
<feature type="region of interest" description="Disordered" evidence="9">
    <location>
        <begin position="740"/>
        <end position="763"/>
    </location>
</feature>
<feature type="domain" description="ABC transporter" evidence="11">
    <location>
        <begin position="88"/>
        <end position="339"/>
    </location>
</feature>
<dbReference type="InterPro" id="IPR010929">
    <property type="entry name" value="PDR_CDR_ABC"/>
</dbReference>
<keyword evidence="3" id="KW-0813">Transport</keyword>
<comment type="similarity">
    <text evidence="2">Belongs to the ABC transporter superfamily. ABCG family. PDR (TC 3.A.1.205) subfamily.</text>
</comment>
<dbReference type="PROSITE" id="PS00211">
    <property type="entry name" value="ABC_TRANSPORTER_1"/>
    <property type="match status" value="1"/>
</dbReference>